<proteinExistence type="inferred from homology"/>
<dbReference type="AlphaFoldDB" id="K0AXU8"/>
<dbReference type="STRING" id="1128398.Curi_c16250"/>
<dbReference type="OrthoDB" id="6392at2"/>
<reference evidence="4 5" key="1">
    <citation type="journal article" date="2012" name="PLoS ONE">
        <title>The purine-utilizing bacterium Clostridium acidurici 9a: a genome-guided metabolic reconsideration.</title>
        <authorList>
            <person name="Hartwich K."/>
            <person name="Poehlein A."/>
            <person name="Daniel R."/>
        </authorList>
    </citation>
    <scope>NUCLEOTIDE SEQUENCE [LARGE SCALE GENOMIC DNA]</scope>
    <source>
        <strain evidence="5">ATCC 7906 / DSM 604 / BCRC 14475 / CIP 104303 / KCTC 5404 / NCIMB 10678 / 9a</strain>
    </source>
</reference>
<dbReference type="PATRIC" id="fig|1128398.3.peg.1665"/>
<dbReference type="InterPro" id="IPR007394">
    <property type="entry name" value="UPF0122"/>
</dbReference>
<organism evidence="4 5">
    <name type="scientific">Gottschalkia acidurici (strain ATCC 7906 / DSM 604 / BCRC 14475 / CIP 104303 / KCTC 5404 / NCIMB 10678 / 9a)</name>
    <name type="common">Clostridium acidurici</name>
    <dbReference type="NCBI Taxonomy" id="1128398"/>
    <lineage>
        <taxon>Bacteria</taxon>
        <taxon>Bacillati</taxon>
        <taxon>Bacillota</taxon>
        <taxon>Tissierellia</taxon>
        <taxon>Tissierellales</taxon>
        <taxon>Gottschalkiaceae</taxon>
        <taxon>Gottschalkia</taxon>
    </lineage>
</organism>
<protein>
    <recommendedName>
        <fullName evidence="3">UPF0122 protein Curi_c16250</fullName>
    </recommendedName>
</protein>
<dbReference type="InterPro" id="IPR013324">
    <property type="entry name" value="RNA_pol_sigma_r3/r4-like"/>
</dbReference>
<dbReference type="eggNOG" id="COG2739">
    <property type="taxonomic scope" value="Bacteria"/>
</dbReference>
<name>K0AXU8_GOTA9</name>
<gene>
    <name evidence="4" type="ordered locus">Curi_c16250</name>
</gene>
<dbReference type="InterPro" id="IPR054831">
    <property type="entry name" value="UPF0122_fam_protein"/>
</dbReference>
<accession>K0AXU8</accession>
<dbReference type="EMBL" id="CP003326">
    <property type="protein sequence ID" value="AFS78633.1"/>
    <property type="molecule type" value="Genomic_DNA"/>
</dbReference>
<dbReference type="NCBIfam" id="NF045758">
    <property type="entry name" value="YlxM"/>
    <property type="match status" value="1"/>
</dbReference>
<dbReference type="PANTHER" id="PTHR40083">
    <property type="entry name" value="UPF0122 PROTEIN CBO2450/CLC_2298"/>
    <property type="match status" value="1"/>
</dbReference>
<dbReference type="Gene3D" id="1.10.10.10">
    <property type="entry name" value="Winged helix-like DNA-binding domain superfamily/Winged helix DNA-binding domain"/>
    <property type="match status" value="1"/>
</dbReference>
<dbReference type="Pfam" id="PF04297">
    <property type="entry name" value="UPF0122"/>
    <property type="match status" value="1"/>
</dbReference>
<dbReference type="HOGENOM" id="CLU_129218_0_2_9"/>
<sequence>MFEKVFEMGMLFDFYGKLLSDTQYTVVELYYIHDLSLSEIAEDLKISRQGVHDALKRAENNLYSFEEKLGLVKKFENNKTKTRDILKYIDEISKKAIELNDCTIDENIENIRRTVLGILETS</sequence>
<dbReference type="KEGG" id="cad:Curi_c16250"/>
<comment type="similarity">
    <text evidence="1 3">Belongs to the UPF0122 family.</text>
</comment>
<evidence type="ECO:0000256" key="2">
    <source>
        <dbReference type="ARBA" id="ARBA00024764"/>
    </source>
</evidence>
<dbReference type="InterPro" id="IPR036388">
    <property type="entry name" value="WH-like_DNA-bd_sf"/>
</dbReference>
<keyword evidence="5" id="KW-1185">Reference proteome</keyword>
<dbReference type="RefSeq" id="WP_014967769.1">
    <property type="nucleotide sequence ID" value="NC_018664.1"/>
</dbReference>
<dbReference type="SUPFAM" id="SSF88659">
    <property type="entry name" value="Sigma3 and sigma4 domains of RNA polymerase sigma factors"/>
    <property type="match status" value="1"/>
</dbReference>
<evidence type="ECO:0000313" key="4">
    <source>
        <dbReference type="EMBL" id="AFS78633.1"/>
    </source>
</evidence>
<dbReference type="HAMAP" id="MF_00245">
    <property type="entry name" value="UPF0122"/>
    <property type="match status" value="1"/>
</dbReference>
<comment type="function">
    <text evidence="2 3">Might take part in the signal recognition particle (SRP) pathway. This is inferred from the conservation of its genetic proximity to ftsY/ffh. May be a regulatory protein.</text>
</comment>
<dbReference type="PANTHER" id="PTHR40083:SF1">
    <property type="entry name" value="UPF0122 PROTEIN YLXM"/>
    <property type="match status" value="1"/>
</dbReference>
<dbReference type="Proteomes" id="UP000006094">
    <property type="component" value="Chromosome"/>
</dbReference>
<evidence type="ECO:0000256" key="3">
    <source>
        <dbReference type="HAMAP-Rule" id="MF_00245"/>
    </source>
</evidence>
<evidence type="ECO:0000256" key="1">
    <source>
        <dbReference type="ARBA" id="ARBA00008720"/>
    </source>
</evidence>
<evidence type="ECO:0000313" key="5">
    <source>
        <dbReference type="Proteomes" id="UP000006094"/>
    </source>
</evidence>